<proteinExistence type="predicted"/>
<name>A0ABR7NGM8_9FIRM</name>
<evidence type="ECO:0000313" key="2">
    <source>
        <dbReference type="EMBL" id="MBC8575555.1"/>
    </source>
</evidence>
<reference evidence="2 3" key="1">
    <citation type="submission" date="2020-08" db="EMBL/GenBank/DDBJ databases">
        <title>Genome public.</title>
        <authorList>
            <person name="Liu C."/>
            <person name="Sun Q."/>
        </authorList>
    </citation>
    <scope>NUCLEOTIDE SEQUENCE [LARGE SCALE GENOMIC DNA]</scope>
    <source>
        <strain evidence="2 3">BX1</strain>
    </source>
</reference>
<dbReference type="SUPFAM" id="SSF51556">
    <property type="entry name" value="Metallo-dependent hydrolases"/>
    <property type="match status" value="1"/>
</dbReference>
<dbReference type="Gene3D" id="3.20.20.140">
    <property type="entry name" value="Metal-dependent hydrolases"/>
    <property type="match status" value="1"/>
</dbReference>
<comment type="caution">
    <text evidence="2">The sequence shown here is derived from an EMBL/GenBank/DDBJ whole genome shotgun (WGS) entry which is preliminary data.</text>
</comment>
<dbReference type="EMBL" id="JACRTB010000005">
    <property type="protein sequence ID" value="MBC8575555.1"/>
    <property type="molecule type" value="Genomic_DNA"/>
</dbReference>
<protein>
    <submittedName>
        <fullName evidence="2">Amidohydrolase family protein</fullName>
    </submittedName>
</protein>
<dbReference type="PANTHER" id="PTHR43383">
    <property type="entry name" value="NODULIN 6"/>
    <property type="match status" value="1"/>
</dbReference>
<dbReference type="Proteomes" id="UP000658131">
    <property type="component" value="Unassembled WGS sequence"/>
</dbReference>
<accession>A0ABR7NGM8</accession>
<sequence length="414" mass="46590">MSVSLISPNLFLKRGPSVQPPKRPDRKELFMKFDFGKEAYFDNHTHLLFTDRLVVTPEEFAVNYYHGVRSARDGNGKPAVSPDAVSHLPYQGVIMMLVHAMAQKFGCDPTLEAVTEARNSRTATPEALREYTRMLYEDENIVGTMLDAEHPMGERIGDCFPCQVFRLFRYEDLFFSLLKTETTFDQLLGKLLEGVRTAHSEGFAGLKGHIGEKCGFEVREVSMQEARASFEKAKCGDKAAVTSVYYAMFSHLLELCGELDISLHLHTGTTGFKTRTDVYSLDPILMAPYLKNPRYAKAKIVLLHGSFPYTRNAAWMAYNFPNVYLDLSQTQLWQGVLTSRILEDALSCAPHDKILLGTGQHWYCEMVWLAAKIAKSSLADVLGRLVEQNLISATQAQSSAKMILSENALRLYTK</sequence>
<dbReference type="InterPro" id="IPR006680">
    <property type="entry name" value="Amidohydro-rel"/>
</dbReference>
<feature type="domain" description="Amidohydrolase-related" evidence="1">
    <location>
        <begin position="250"/>
        <end position="412"/>
    </location>
</feature>
<evidence type="ECO:0000259" key="1">
    <source>
        <dbReference type="Pfam" id="PF04909"/>
    </source>
</evidence>
<dbReference type="InterPro" id="IPR032466">
    <property type="entry name" value="Metal_Hydrolase"/>
</dbReference>
<organism evidence="2 3">
    <name type="scientific">Yanshouia hominis</name>
    <dbReference type="NCBI Taxonomy" id="2763673"/>
    <lineage>
        <taxon>Bacteria</taxon>
        <taxon>Bacillati</taxon>
        <taxon>Bacillota</taxon>
        <taxon>Clostridia</taxon>
        <taxon>Eubacteriales</taxon>
        <taxon>Oscillospiraceae</taxon>
        <taxon>Yanshouia</taxon>
    </lineage>
</organism>
<keyword evidence="3" id="KW-1185">Reference proteome</keyword>
<dbReference type="RefSeq" id="WP_262399180.1">
    <property type="nucleotide sequence ID" value="NZ_JACRTB010000005.1"/>
</dbReference>
<gene>
    <name evidence="2" type="ORF">H8717_03890</name>
</gene>
<evidence type="ECO:0000313" key="3">
    <source>
        <dbReference type="Proteomes" id="UP000658131"/>
    </source>
</evidence>
<dbReference type="PANTHER" id="PTHR43383:SF2">
    <property type="entry name" value="AMIDOHYDROLASE 2 FAMILY PROTEIN"/>
    <property type="match status" value="1"/>
</dbReference>
<dbReference type="Pfam" id="PF04909">
    <property type="entry name" value="Amidohydro_2"/>
    <property type="match status" value="1"/>
</dbReference>